<sequence length="195" mass="21623">MSLSPKSFKEALAQFRGEGLSEFRQRQKLNDQAVCEAKQLVGLPPSQWPSLSFNWDTSAPSQRHSLDATPAESFHELYPKGFALGWVTLSDLDEKLGHFSRRDTLEELWGSGFKDKLSSMIAYLSHGGPVSPPLVKPLKTGEVIFQGGNNRYAVAKAVGILELPIYVEPQHKAAISLILPIRWCSTETPEEITSN</sequence>
<protein>
    <submittedName>
        <fullName evidence="1">Transcriptional regulator</fullName>
    </submittedName>
</protein>
<comment type="caution">
    <text evidence="1">The sequence shown here is derived from an EMBL/GenBank/DDBJ whole genome shotgun (WGS) entry which is preliminary data.</text>
</comment>
<evidence type="ECO:0000313" key="2">
    <source>
        <dbReference type="Proteomes" id="UP000320914"/>
    </source>
</evidence>
<name>A0A502IC86_9PSED</name>
<dbReference type="RefSeq" id="WP_140678206.1">
    <property type="nucleotide sequence ID" value="NZ_RCZA01000004.1"/>
</dbReference>
<dbReference type="Proteomes" id="UP000320914">
    <property type="component" value="Unassembled WGS sequence"/>
</dbReference>
<dbReference type="EMBL" id="RCZA01000004">
    <property type="protein sequence ID" value="TPG84537.1"/>
    <property type="molecule type" value="Genomic_DNA"/>
</dbReference>
<gene>
    <name evidence="1" type="ORF">EAH74_10860</name>
</gene>
<organism evidence="1 2">
    <name type="scientific">Pseudomonas mandelii</name>
    <dbReference type="NCBI Taxonomy" id="75612"/>
    <lineage>
        <taxon>Bacteria</taxon>
        <taxon>Pseudomonadati</taxon>
        <taxon>Pseudomonadota</taxon>
        <taxon>Gammaproteobacteria</taxon>
        <taxon>Pseudomonadales</taxon>
        <taxon>Pseudomonadaceae</taxon>
        <taxon>Pseudomonas</taxon>
    </lineage>
</organism>
<reference evidence="1 2" key="1">
    <citation type="journal article" date="2019" name="Environ. Microbiol.">
        <title>Species interactions and distinct microbial communities in high Arctic permafrost affected cryosols are associated with the CH4 and CO2 gas fluxes.</title>
        <authorList>
            <person name="Altshuler I."/>
            <person name="Hamel J."/>
            <person name="Turney S."/>
            <person name="Magnuson E."/>
            <person name="Levesque R."/>
            <person name="Greer C."/>
            <person name="Whyte L.G."/>
        </authorList>
    </citation>
    <scope>NUCLEOTIDE SEQUENCE [LARGE SCALE GENOMIC DNA]</scope>
    <source>
        <strain evidence="1 2">OWC5</strain>
    </source>
</reference>
<dbReference type="AlphaFoldDB" id="A0A502IC86"/>
<proteinExistence type="predicted"/>
<accession>A0A502IC86</accession>
<evidence type="ECO:0000313" key="1">
    <source>
        <dbReference type="EMBL" id="TPG84537.1"/>
    </source>
</evidence>